<dbReference type="RefSeq" id="WP_070993696.1">
    <property type="nucleotide sequence ID" value="NZ_CBCSHD010000006.1"/>
</dbReference>
<accession>A0A1S1N0M0</accession>
<name>A0A1S1N0M0_9GAMM</name>
<keyword evidence="2" id="KW-1185">Reference proteome</keyword>
<evidence type="ECO:0000313" key="1">
    <source>
        <dbReference type="EMBL" id="OHU93539.1"/>
    </source>
</evidence>
<dbReference type="EMBL" id="MNAN01000037">
    <property type="protein sequence ID" value="OHU93539.1"/>
    <property type="molecule type" value="Genomic_DNA"/>
</dbReference>
<protein>
    <submittedName>
        <fullName evidence="1">Uncharacterized protein</fullName>
    </submittedName>
</protein>
<comment type="caution">
    <text evidence="1">The sequence shown here is derived from an EMBL/GenBank/DDBJ whole genome shotgun (WGS) entry which is preliminary data.</text>
</comment>
<proteinExistence type="predicted"/>
<gene>
    <name evidence="1" type="ORF">BIW53_19540</name>
</gene>
<dbReference type="AlphaFoldDB" id="A0A1S1N0M0"/>
<reference evidence="1 2" key="1">
    <citation type="submission" date="2016-10" db="EMBL/GenBank/DDBJ databases">
        <title>Pseudoalteromonas amylolytica sp. nov., isolated from the surface seawater.</title>
        <authorList>
            <person name="Wu Y.-H."/>
            <person name="Cheng H."/>
            <person name="Jin X.-B."/>
            <person name="Wang C.-S."/>
            <person name="Xu X.-W."/>
        </authorList>
    </citation>
    <scope>NUCLEOTIDE SEQUENCE [LARGE SCALE GENOMIC DNA]</scope>
    <source>
        <strain evidence="1 2">JCM 12483</strain>
    </source>
</reference>
<evidence type="ECO:0000313" key="2">
    <source>
        <dbReference type="Proteomes" id="UP000180253"/>
    </source>
</evidence>
<dbReference type="Proteomes" id="UP000180253">
    <property type="component" value="Unassembled WGS sequence"/>
</dbReference>
<organism evidence="1 2">
    <name type="scientific">Pseudoalteromonas byunsanensis</name>
    <dbReference type="NCBI Taxonomy" id="327939"/>
    <lineage>
        <taxon>Bacteria</taxon>
        <taxon>Pseudomonadati</taxon>
        <taxon>Pseudomonadota</taxon>
        <taxon>Gammaproteobacteria</taxon>
        <taxon>Alteromonadales</taxon>
        <taxon>Pseudoalteromonadaceae</taxon>
        <taxon>Pseudoalteromonas</taxon>
    </lineage>
</organism>
<dbReference type="STRING" id="327939.BIW53_19540"/>
<sequence length="281" mass="32821">MIYKDFFFDSYNDSGWIPVHPFGLQAELGDVFQIHQGRMLTLLNAGCDLDLVNHIHANEAFPLRNDDWRHARNCLKVDDSLIVEQQFEEQSVKRQQTFRFDKAGAYLFYGDNPMATYMRNWSQVAPELIVKLTQSKYTFREAYVVTAVARMSRWGLAIAATEGAELMLEGEREHSLCLFEQQRCNITNSSGLAFFEHNDERPMHFFKAKKLTISDRKFDEYLHELYKRGTYKPQLPIDNWLHSNLLSLSTTEQLNINTCQDFFQWQDATLDDVLLLTQAPR</sequence>
<dbReference type="OrthoDB" id="743413at2"/>